<dbReference type="EMBL" id="JBBPBN010000093">
    <property type="protein sequence ID" value="KAK8980606.1"/>
    <property type="molecule type" value="Genomic_DNA"/>
</dbReference>
<name>A0ABR2NWS5_9ROSI</name>
<organism evidence="2 3">
    <name type="scientific">Hibiscus sabdariffa</name>
    <name type="common">roselle</name>
    <dbReference type="NCBI Taxonomy" id="183260"/>
    <lineage>
        <taxon>Eukaryota</taxon>
        <taxon>Viridiplantae</taxon>
        <taxon>Streptophyta</taxon>
        <taxon>Embryophyta</taxon>
        <taxon>Tracheophyta</taxon>
        <taxon>Spermatophyta</taxon>
        <taxon>Magnoliopsida</taxon>
        <taxon>eudicotyledons</taxon>
        <taxon>Gunneridae</taxon>
        <taxon>Pentapetalae</taxon>
        <taxon>rosids</taxon>
        <taxon>malvids</taxon>
        <taxon>Malvales</taxon>
        <taxon>Malvaceae</taxon>
        <taxon>Malvoideae</taxon>
        <taxon>Hibiscus</taxon>
    </lineage>
</organism>
<gene>
    <name evidence="2" type="ORF">V6N11_063206</name>
</gene>
<dbReference type="Proteomes" id="UP001396334">
    <property type="component" value="Unassembled WGS sequence"/>
</dbReference>
<sequence length="157" mass="17444">MAAASTPIKVLLMNKFTRKDDHEERMELPHSIIMRQLTEAESKDKGKGKVKETTPKPRAARDLFANRSIVIASKNHSKPRGYLRKVGKNGDQEHHALHYLHNWDIALRETLLSLSPGVILVFPIFPVDLFAEGTQKLASPTTHSSTPSDATASVTNP</sequence>
<feature type="region of interest" description="Disordered" evidence="1">
    <location>
        <begin position="137"/>
        <end position="157"/>
    </location>
</feature>
<evidence type="ECO:0000256" key="1">
    <source>
        <dbReference type="SAM" id="MobiDB-lite"/>
    </source>
</evidence>
<protein>
    <submittedName>
        <fullName evidence="2">Uncharacterized protein</fullName>
    </submittedName>
</protein>
<accession>A0ABR2NWS5</accession>
<keyword evidence="3" id="KW-1185">Reference proteome</keyword>
<feature type="compositionally biased region" description="Basic and acidic residues" evidence="1">
    <location>
        <begin position="38"/>
        <end position="59"/>
    </location>
</feature>
<evidence type="ECO:0000313" key="2">
    <source>
        <dbReference type="EMBL" id="KAK8980606.1"/>
    </source>
</evidence>
<feature type="region of interest" description="Disordered" evidence="1">
    <location>
        <begin position="37"/>
        <end position="59"/>
    </location>
</feature>
<comment type="caution">
    <text evidence="2">The sequence shown here is derived from an EMBL/GenBank/DDBJ whole genome shotgun (WGS) entry which is preliminary data.</text>
</comment>
<evidence type="ECO:0000313" key="3">
    <source>
        <dbReference type="Proteomes" id="UP001396334"/>
    </source>
</evidence>
<reference evidence="2 3" key="1">
    <citation type="journal article" date="2024" name="G3 (Bethesda)">
        <title>Genome assembly of Hibiscus sabdariffa L. provides insights into metabolisms of medicinal natural products.</title>
        <authorList>
            <person name="Kim T."/>
        </authorList>
    </citation>
    <scope>NUCLEOTIDE SEQUENCE [LARGE SCALE GENOMIC DNA]</scope>
    <source>
        <strain evidence="2">TK-2024</strain>
        <tissue evidence="2">Old leaves</tissue>
    </source>
</reference>
<proteinExistence type="predicted"/>